<dbReference type="InterPro" id="IPR036400">
    <property type="entry name" value="Cyt_B5-like_heme/steroid_sf"/>
</dbReference>
<dbReference type="Pfam" id="PF00173">
    <property type="entry name" value="Cyt-b5"/>
    <property type="match status" value="1"/>
</dbReference>
<dbReference type="PROSITE" id="PS51349">
    <property type="entry name" value="FMN_HYDROXY_ACID_DH_2"/>
    <property type="match status" value="1"/>
</dbReference>
<dbReference type="OrthoDB" id="1925334at2759"/>
<dbReference type="STRING" id="1198029.A0A1U7LJF4"/>
<sequence>MFTGAQVASHNCASDCWIIISSNVYNVTDFLSQHPGGAAPILKYAGKDASVEFELVHSPNTIRDNLPAEKCLGPVDQSTIERVNVSTQPERNVNDAPALQTVISLDDFDNIAQKTMHPKSYAYYSSAACDLITYSWNRKSFNTIVFRPRVFRNVESLYVSSDRQKATSLIRHIHKLGYQALVITVDAPVSGKREADERIQVQMDTRSEISGAGKGSSGGIGKALSAWISSSLNWEDLHWIRKEWDRKLVVKGIQTFEDAKIAADLGFDGIYISNHGGRQLDTAPPALHVLYEIRRFCPDILTRAEIYIDGGIRRGTDVLKALCLGAKAVGLGCPFMYALSGYGTDGVIKAVEILRDEIETGMRLLGVSKLEDLHVDLLNCYKLEKVTWAGSKI</sequence>
<dbReference type="PROSITE" id="PS50255">
    <property type="entry name" value="CYTOCHROME_B5_2"/>
    <property type="match status" value="1"/>
</dbReference>
<dbReference type="SUPFAM" id="SSF55856">
    <property type="entry name" value="Cytochrome b5-like heme/steroid binding domain"/>
    <property type="match status" value="1"/>
</dbReference>
<dbReference type="Gene3D" id="3.10.120.10">
    <property type="entry name" value="Cytochrome b5-like heme/steroid binding domain"/>
    <property type="match status" value="1"/>
</dbReference>
<evidence type="ECO:0000313" key="6">
    <source>
        <dbReference type="Proteomes" id="UP000186594"/>
    </source>
</evidence>
<organism evidence="5 6">
    <name type="scientific">Neolecta irregularis (strain DAH-3)</name>
    <dbReference type="NCBI Taxonomy" id="1198029"/>
    <lineage>
        <taxon>Eukaryota</taxon>
        <taxon>Fungi</taxon>
        <taxon>Dikarya</taxon>
        <taxon>Ascomycota</taxon>
        <taxon>Taphrinomycotina</taxon>
        <taxon>Neolectales</taxon>
        <taxon>Neolectaceae</taxon>
        <taxon>Neolecta</taxon>
    </lineage>
</organism>
<keyword evidence="2" id="KW-0560">Oxidoreductase</keyword>
<dbReference type="InterPro" id="IPR001199">
    <property type="entry name" value="Cyt_B5-like_heme/steroid-bd"/>
</dbReference>
<evidence type="ECO:0000256" key="2">
    <source>
        <dbReference type="ARBA" id="ARBA00023002"/>
    </source>
</evidence>
<keyword evidence="6" id="KW-1185">Reference proteome</keyword>
<dbReference type="GO" id="GO:0016491">
    <property type="term" value="F:oxidoreductase activity"/>
    <property type="evidence" value="ECO:0007669"/>
    <property type="project" value="UniProtKB-KW"/>
</dbReference>
<dbReference type="SUPFAM" id="SSF51395">
    <property type="entry name" value="FMN-linked oxidoreductases"/>
    <property type="match status" value="1"/>
</dbReference>
<dbReference type="PANTHER" id="PTHR10578:SF104">
    <property type="entry name" value="CYTOCHROME B2, MITOCHONDRIAL-RELATED"/>
    <property type="match status" value="1"/>
</dbReference>
<dbReference type="InterPro" id="IPR037396">
    <property type="entry name" value="FMN_HAD"/>
</dbReference>
<protein>
    <submittedName>
        <fullName evidence="5">Cytochrome b2, mitochondrial</fullName>
    </submittedName>
</protein>
<dbReference type="OMA" id="FFQLYVP"/>
<dbReference type="PROSITE" id="PS00557">
    <property type="entry name" value="FMN_HYDROXY_ACID_DH_1"/>
    <property type="match status" value="1"/>
</dbReference>
<gene>
    <name evidence="5" type="ORF">NEOLI_004288</name>
</gene>
<reference evidence="5 6" key="1">
    <citation type="submission" date="2016-04" db="EMBL/GenBank/DDBJ databases">
        <title>Evolutionary innovation and constraint leading to complex multicellularity in the Ascomycota.</title>
        <authorList>
            <person name="Cisse O."/>
            <person name="Nguyen A."/>
            <person name="Hewitt D.A."/>
            <person name="Jedd G."/>
            <person name="Stajich J.E."/>
        </authorList>
    </citation>
    <scope>NUCLEOTIDE SEQUENCE [LARGE SCALE GENOMIC DNA]</scope>
    <source>
        <strain evidence="5 6">DAH-3</strain>
    </source>
</reference>
<evidence type="ECO:0000256" key="1">
    <source>
        <dbReference type="ARBA" id="ARBA00001917"/>
    </source>
</evidence>
<name>A0A1U7LJF4_NEOID</name>
<evidence type="ECO:0000259" key="3">
    <source>
        <dbReference type="PROSITE" id="PS50255"/>
    </source>
</evidence>
<evidence type="ECO:0000313" key="5">
    <source>
        <dbReference type="EMBL" id="OLL22723.1"/>
    </source>
</evidence>
<dbReference type="InterPro" id="IPR008259">
    <property type="entry name" value="FMN_hydac_DH_AS"/>
</dbReference>
<comment type="cofactor">
    <cofactor evidence="1">
        <name>FMN</name>
        <dbReference type="ChEBI" id="CHEBI:58210"/>
    </cofactor>
</comment>
<accession>A0A1U7LJF4</accession>
<proteinExistence type="predicted"/>
<dbReference type="Gene3D" id="3.20.20.70">
    <property type="entry name" value="Aldolase class I"/>
    <property type="match status" value="2"/>
</dbReference>
<dbReference type="AlphaFoldDB" id="A0A1U7LJF4"/>
<dbReference type="PANTHER" id="PTHR10578">
    <property type="entry name" value="S -2-HYDROXY-ACID OXIDASE-RELATED"/>
    <property type="match status" value="1"/>
</dbReference>
<comment type="caution">
    <text evidence="5">The sequence shown here is derived from an EMBL/GenBank/DDBJ whole genome shotgun (WGS) entry which is preliminary data.</text>
</comment>
<feature type="domain" description="Cytochrome b5 heme-binding" evidence="3">
    <location>
        <begin position="1"/>
        <end position="76"/>
    </location>
</feature>
<dbReference type="InterPro" id="IPR013785">
    <property type="entry name" value="Aldolase_TIM"/>
</dbReference>
<dbReference type="Proteomes" id="UP000186594">
    <property type="component" value="Unassembled WGS sequence"/>
</dbReference>
<dbReference type="Pfam" id="PF01070">
    <property type="entry name" value="FMN_dh"/>
    <property type="match status" value="1"/>
</dbReference>
<dbReference type="EMBL" id="LXFE01002870">
    <property type="protein sequence ID" value="OLL22723.1"/>
    <property type="molecule type" value="Genomic_DNA"/>
</dbReference>
<evidence type="ECO:0000259" key="4">
    <source>
        <dbReference type="PROSITE" id="PS51349"/>
    </source>
</evidence>
<feature type="domain" description="FMN hydroxy acid dehydrogenase" evidence="4">
    <location>
        <begin position="157"/>
        <end position="383"/>
    </location>
</feature>
<dbReference type="InterPro" id="IPR000262">
    <property type="entry name" value="FMN-dep_DH"/>
</dbReference>
<dbReference type="SMART" id="SM01117">
    <property type="entry name" value="Cyt-b5"/>
    <property type="match status" value="1"/>
</dbReference>